<comment type="caution">
    <text evidence="7">The sequence shown here is derived from an EMBL/GenBank/DDBJ whole genome shotgun (WGS) entry which is preliminary data.</text>
</comment>
<comment type="subcellular location">
    <subcellularLocation>
        <location evidence="1">Membrane</location>
        <topology evidence="1">Multi-pass membrane protein</topology>
    </subcellularLocation>
</comment>
<keyword evidence="4 5" id="KW-0472">Membrane</keyword>
<evidence type="ECO:0000259" key="6">
    <source>
        <dbReference type="Pfam" id="PF04893"/>
    </source>
</evidence>
<evidence type="ECO:0000256" key="2">
    <source>
        <dbReference type="ARBA" id="ARBA00022692"/>
    </source>
</evidence>
<feature type="transmembrane region" description="Helical" evidence="5">
    <location>
        <begin position="131"/>
        <end position="153"/>
    </location>
</feature>
<evidence type="ECO:0000256" key="5">
    <source>
        <dbReference type="SAM" id="Phobius"/>
    </source>
</evidence>
<evidence type="ECO:0000256" key="3">
    <source>
        <dbReference type="ARBA" id="ARBA00022989"/>
    </source>
</evidence>
<accession>A0A1Y5HMJ2</accession>
<evidence type="ECO:0000313" key="8">
    <source>
        <dbReference type="Proteomes" id="UP000227088"/>
    </source>
</evidence>
<proteinExistence type="predicted"/>
<reference evidence="8" key="1">
    <citation type="journal article" date="2017" name="Proc. Natl. Acad. Sci. U.S.A.">
        <title>Simulation of Deepwater Horizon oil plume reveals substrate specialization within a complex community of hydrocarbon degraders.</title>
        <authorList>
            <person name="Hu P."/>
            <person name="Dubinsky E.A."/>
            <person name="Probst A.J."/>
            <person name="Wang J."/>
            <person name="Sieber C.M.K."/>
            <person name="Tom L.M."/>
            <person name="Gardinali P."/>
            <person name="Banfield J.F."/>
            <person name="Atlas R.M."/>
            <person name="Andersen G.L."/>
        </authorList>
    </citation>
    <scope>NUCLEOTIDE SEQUENCE [LARGE SCALE GENOMIC DNA]</scope>
</reference>
<evidence type="ECO:0000313" key="7">
    <source>
        <dbReference type="EMBL" id="OUS37084.1"/>
    </source>
</evidence>
<organism evidence="7 8">
    <name type="scientific">Oleispira antarctica</name>
    <dbReference type="NCBI Taxonomy" id="188908"/>
    <lineage>
        <taxon>Bacteria</taxon>
        <taxon>Pseudomonadati</taxon>
        <taxon>Pseudomonadota</taxon>
        <taxon>Gammaproteobacteria</taxon>
        <taxon>Oceanospirillales</taxon>
        <taxon>Oceanospirillaceae</taxon>
        <taxon>Oleispira</taxon>
    </lineage>
</organism>
<feature type="transmembrane region" description="Helical" evidence="5">
    <location>
        <begin position="165"/>
        <end position="190"/>
    </location>
</feature>
<dbReference type="AlphaFoldDB" id="A0A1Y5HMJ2"/>
<sequence length="200" mass="22329">MFTAHMFGLLYHPKAEWSFIRREKYSLLQVYLRYAIFLAMIPPVSLFIGTTQYGWSVAGSDVMTLTTESALPIAILFYISLLVGLAFVSYCTYWMEKTFGADASFERCLIFTTFTATPMFLSGFIGLLPILWLDVFVVLGAVCYSLYLLYVGIPIFMNIPEERGFIFASSILTVGLCSLVGLMAATAILWGSGIAPQFMN</sequence>
<feature type="transmembrane region" description="Helical" evidence="5">
    <location>
        <begin position="107"/>
        <end position="125"/>
    </location>
</feature>
<evidence type="ECO:0000256" key="4">
    <source>
        <dbReference type="ARBA" id="ARBA00023136"/>
    </source>
</evidence>
<dbReference type="GO" id="GO:0016020">
    <property type="term" value="C:membrane"/>
    <property type="evidence" value="ECO:0007669"/>
    <property type="project" value="UniProtKB-SubCell"/>
</dbReference>
<gene>
    <name evidence="7" type="ORF">A9R00_11200</name>
</gene>
<feature type="transmembrane region" description="Helical" evidence="5">
    <location>
        <begin position="75"/>
        <end position="95"/>
    </location>
</feature>
<feature type="transmembrane region" description="Helical" evidence="5">
    <location>
        <begin position="31"/>
        <end position="55"/>
    </location>
</feature>
<protein>
    <recommendedName>
        <fullName evidence="6">Yip1 domain-containing protein</fullName>
    </recommendedName>
</protein>
<dbReference type="Pfam" id="PF04893">
    <property type="entry name" value="Yip1"/>
    <property type="match status" value="1"/>
</dbReference>
<evidence type="ECO:0000256" key="1">
    <source>
        <dbReference type="ARBA" id="ARBA00004141"/>
    </source>
</evidence>
<dbReference type="InterPro" id="IPR006977">
    <property type="entry name" value="Yip1_dom"/>
</dbReference>
<name>A0A1Y5HMJ2_OLEAN</name>
<dbReference type="Proteomes" id="UP000227088">
    <property type="component" value="Unassembled WGS sequence"/>
</dbReference>
<keyword evidence="3 5" id="KW-1133">Transmembrane helix</keyword>
<dbReference type="EMBL" id="MABE01000643">
    <property type="protein sequence ID" value="OUS37084.1"/>
    <property type="molecule type" value="Genomic_DNA"/>
</dbReference>
<keyword evidence="2 5" id="KW-0812">Transmembrane</keyword>
<feature type="domain" description="Yip1" evidence="6">
    <location>
        <begin position="7"/>
        <end position="181"/>
    </location>
</feature>